<evidence type="ECO:0000313" key="3">
    <source>
        <dbReference type="EMBL" id="KAL1542219.1"/>
    </source>
</evidence>
<dbReference type="Proteomes" id="UP001567538">
    <property type="component" value="Unassembled WGS sequence"/>
</dbReference>
<evidence type="ECO:0000256" key="1">
    <source>
        <dbReference type="ARBA" id="ARBA00022737"/>
    </source>
</evidence>
<protein>
    <submittedName>
        <fullName evidence="3">Protein geranylgeranyltransferase type I</fullName>
        <ecNumber evidence="3">2.5.1.59</ecNumber>
    </submittedName>
</protein>
<dbReference type="SUPFAM" id="SSF48239">
    <property type="entry name" value="Terpenoid cyclases/Protein prenyltransferases"/>
    <property type="match status" value="1"/>
</dbReference>
<dbReference type="EMBL" id="JBEAFC010000009">
    <property type="protein sequence ID" value="KAL1542219.1"/>
    <property type="molecule type" value="Genomic_DNA"/>
</dbReference>
<keyword evidence="1" id="KW-0677">Repeat</keyword>
<feature type="domain" description="Prenyltransferase alpha-alpha toroid" evidence="2">
    <location>
        <begin position="16"/>
        <end position="60"/>
    </location>
</feature>
<accession>A0ABD1GDV7</accession>
<proteinExistence type="predicted"/>
<reference evidence="3 4" key="1">
    <citation type="submission" date="2024-06" db="EMBL/GenBank/DDBJ databases">
        <title>A chromosome level genome sequence of Diviner's sage (Salvia divinorum).</title>
        <authorList>
            <person name="Ford S.A."/>
            <person name="Ro D.-K."/>
            <person name="Ness R.W."/>
            <person name="Phillips M.A."/>
        </authorList>
    </citation>
    <scope>NUCLEOTIDE SEQUENCE [LARGE SCALE GENOMIC DNA]</scope>
    <source>
        <strain evidence="3">SAF-2024a</strain>
        <tissue evidence="3">Leaf</tissue>
    </source>
</reference>
<evidence type="ECO:0000313" key="4">
    <source>
        <dbReference type="Proteomes" id="UP001567538"/>
    </source>
</evidence>
<dbReference type="Gene3D" id="1.50.10.20">
    <property type="match status" value="1"/>
</dbReference>
<keyword evidence="3" id="KW-0808">Transferase</keyword>
<organism evidence="3 4">
    <name type="scientific">Salvia divinorum</name>
    <name type="common">Maria pastora</name>
    <name type="synonym">Diviner's sage</name>
    <dbReference type="NCBI Taxonomy" id="28513"/>
    <lineage>
        <taxon>Eukaryota</taxon>
        <taxon>Viridiplantae</taxon>
        <taxon>Streptophyta</taxon>
        <taxon>Embryophyta</taxon>
        <taxon>Tracheophyta</taxon>
        <taxon>Spermatophyta</taxon>
        <taxon>Magnoliopsida</taxon>
        <taxon>eudicotyledons</taxon>
        <taxon>Gunneridae</taxon>
        <taxon>Pentapetalae</taxon>
        <taxon>asterids</taxon>
        <taxon>lamiids</taxon>
        <taxon>Lamiales</taxon>
        <taxon>Lamiaceae</taxon>
        <taxon>Nepetoideae</taxon>
        <taxon>Mentheae</taxon>
        <taxon>Salviinae</taxon>
        <taxon>Salvia</taxon>
        <taxon>Salvia subgen. Calosphace</taxon>
    </lineage>
</organism>
<dbReference type="InterPro" id="IPR001330">
    <property type="entry name" value="Prenyltrans"/>
</dbReference>
<evidence type="ECO:0000259" key="2">
    <source>
        <dbReference type="Pfam" id="PF00432"/>
    </source>
</evidence>
<keyword evidence="4" id="KW-1185">Reference proteome</keyword>
<dbReference type="Pfam" id="PF00432">
    <property type="entry name" value="Prenyltrans"/>
    <property type="match status" value="1"/>
</dbReference>
<comment type="caution">
    <text evidence="3">The sequence shown here is derived from an EMBL/GenBank/DDBJ whole genome shotgun (WGS) entry which is preliminary data.</text>
</comment>
<dbReference type="GO" id="GO:0004662">
    <property type="term" value="F:CAAX-protein geranylgeranyltransferase activity"/>
    <property type="evidence" value="ECO:0007669"/>
    <property type="project" value="UniProtKB-EC"/>
</dbReference>
<gene>
    <name evidence="3" type="ORF">AAHA92_26345</name>
</gene>
<name>A0ABD1GDV7_SALDI</name>
<dbReference type="EC" id="2.5.1.59" evidence="3"/>
<dbReference type="InterPro" id="IPR008930">
    <property type="entry name" value="Terpenoid_cyclase/PrenylTrfase"/>
</dbReference>
<dbReference type="AlphaFoldDB" id="A0ABD1GDV7"/>
<sequence>MEDEGFWDFDSESLSFEKDRHILYLEMMYQLLPAPYQGQEINRLTLAYFVISGLDIFAALDRVSPTSPILLSFFVDDNARIIVI</sequence>